<keyword evidence="2" id="KW-0378">Hydrolase</keyword>
<dbReference type="InterPro" id="IPR027417">
    <property type="entry name" value="P-loop_NTPase"/>
</dbReference>
<evidence type="ECO:0000313" key="6">
    <source>
        <dbReference type="EMBL" id="RZC07877.1"/>
    </source>
</evidence>
<name>A0A445KAQ7_GLYSO</name>
<evidence type="ECO:0000256" key="1">
    <source>
        <dbReference type="ARBA" id="ARBA00022741"/>
    </source>
</evidence>
<evidence type="ECO:0000259" key="5">
    <source>
        <dbReference type="Pfam" id="PF13087"/>
    </source>
</evidence>
<sequence>MGSPWDRKDKIFGHTTFALLKMKYRVLVCAPTNIAIKEVASRVVTLVKESHAKESGDLFCSMGDLLLSGNNERLKIGEDIKDIYLDHLAQQLAECLAPSTGLSSCLKSMIGFLENCTSYYHIVKDEYELGKRKTWLTSKERLSIGIMSPYAGQVTAIQENLGKMYDRHNHDGFNVDVKSIDGFQGGEQDVIILSTVRTNNRASLEFIASLQRTNVALTRARHCLWILGNERALTSNENVWRAIVLDAKSRKCFFNVDRDNEMTKAILDAMKESDQFDDLLDTNSVHFKNAFWKICGSWT</sequence>
<protein>
    <submittedName>
        <fullName evidence="6">Helicase SEN1</fullName>
    </submittedName>
</protein>
<dbReference type="SUPFAM" id="SSF52540">
    <property type="entry name" value="P-loop containing nucleoside triphosphate hydrolases"/>
    <property type="match status" value="1"/>
</dbReference>
<dbReference type="GO" id="GO:0016787">
    <property type="term" value="F:hydrolase activity"/>
    <property type="evidence" value="ECO:0007669"/>
    <property type="project" value="UniProtKB-KW"/>
</dbReference>
<evidence type="ECO:0000313" key="7">
    <source>
        <dbReference type="Proteomes" id="UP000289340"/>
    </source>
</evidence>
<dbReference type="Pfam" id="PF13087">
    <property type="entry name" value="AAA_12"/>
    <property type="match status" value="1"/>
</dbReference>
<accession>A0A445KAQ7</accession>
<dbReference type="InterPro" id="IPR047187">
    <property type="entry name" value="SF1_C_Upf1"/>
</dbReference>
<dbReference type="AlphaFoldDB" id="A0A445KAQ7"/>
<comment type="caution">
    <text evidence="6">The sequence shown here is derived from an EMBL/GenBank/DDBJ whole genome shotgun (WGS) entry which is preliminary data.</text>
</comment>
<dbReference type="GO" id="GO:0005694">
    <property type="term" value="C:chromosome"/>
    <property type="evidence" value="ECO:0007669"/>
    <property type="project" value="UniProtKB-ARBA"/>
</dbReference>
<dbReference type="EMBL" id="QZWG01000006">
    <property type="protein sequence ID" value="RZC07877.1"/>
    <property type="molecule type" value="Genomic_DNA"/>
</dbReference>
<proteinExistence type="predicted"/>
<evidence type="ECO:0000256" key="2">
    <source>
        <dbReference type="ARBA" id="ARBA00022801"/>
    </source>
</evidence>
<dbReference type="InterPro" id="IPR045055">
    <property type="entry name" value="DNA2/NAM7-like"/>
</dbReference>
<dbReference type="GO" id="GO:0004386">
    <property type="term" value="F:helicase activity"/>
    <property type="evidence" value="ECO:0007669"/>
    <property type="project" value="UniProtKB-KW"/>
</dbReference>
<dbReference type="Proteomes" id="UP000289340">
    <property type="component" value="Chromosome 6"/>
</dbReference>
<keyword evidence="4" id="KW-0067">ATP-binding</keyword>
<reference evidence="6 7" key="1">
    <citation type="submission" date="2018-09" db="EMBL/GenBank/DDBJ databases">
        <title>A high-quality reference genome of wild soybean provides a powerful tool to mine soybean genomes.</title>
        <authorList>
            <person name="Xie M."/>
            <person name="Chung C.Y.L."/>
            <person name="Li M.-W."/>
            <person name="Wong F.-L."/>
            <person name="Chan T.-F."/>
            <person name="Lam H.-M."/>
        </authorList>
    </citation>
    <scope>NUCLEOTIDE SEQUENCE [LARGE SCALE GENOMIC DNA]</scope>
    <source>
        <strain evidence="7">cv. W05</strain>
        <tissue evidence="6">Hypocotyl of etiolated seedlings</tissue>
    </source>
</reference>
<keyword evidence="7" id="KW-1185">Reference proteome</keyword>
<keyword evidence="3 6" id="KW-0347">Helicase</keyword>
<feature type="domain" description="DNA2/NAM7 helicase-like C-terminal" evidence="5">
    <location>
        <begin position="140"/>
        <end position="230"/>
    </location>
</feature>
<dbReference type="PANTHER" id="PTHR10887:SF515">
    <property type="entry name" value="P-LOOP CONTAINING NUCLEOSIDE TRIPHOSPHATE HYDROLASES SUPERFAMILY PROTEIN"/>
    <property type="match status" value="1"/>
</dbReference>
<evidence type="ECO:0000256" key="4">
    <source>
        <dbReference type="ARBA" id="ARBA00022840"/>
    </source>
</evidence>
<dbReference type="CDD" id="cd18808">
    <property type="entry name" value="SF1_C_Upf1"/>
    <property type="match status" value="1"/>
</dbReference>
<organism evidence="6 7">
    <name type="scientific">Glycine soja</name>
    <name type="common">Wild soybean</name>
    <dbReference type="NCBI Taxonomy" id="3848"/>
    <lineage>
        <taxon>Eukaryota</taxon>
        <taxon>Viridiplantae</taxon>
        <taxon>Streptophyta</taxon>
        <taxon>Embryophyta</taxon>
        <taxon>Tracheophyta</taxon>
        <taxon>Spermatophyta</taxon>
        <taxon>Magnoliopsida</taxon>
        <taxon>eudicotyledons</taxon>
        <taxon>Gunneridae</taxon>
        <taxon>Pentapetalae</taxon>
        <taxon>rosids</taxon>
        <taxon>fabids</taxon>
        <taxon>Fabales</taxon>
        <taxon>Fabaceae</taxon>
        <taxon>Papilionoideae</taxon>
        <taxon>50 kb inversion clade</taxon>
        <taxon>NPAAA clade</taxon>
        <taxon>indigoferoid/millettioid clade</taxon>
        <taxon>Phaseoleae</taxon>
        <taxon>Glycine</taxon>
        <taxon>Glycine subgen. Soja</taxon>
    </lineage>
</organism>
<dbReference type="InterPro" id="IPR041679">
    <property type="entry name" value="DNA2/NAM7-like_C"/>
</dbReference>
<dbReference type="FunFam" id="3.40.50.300:FF:000326">
    <property type="entry name" value="P-loop containing nucleoside triphosphate hydrolase"/>
    <property type="match status" value="1"/>
</dbReference>
<gene>
    <name evidence="6" type="ORF">D0Y65_014891</name>
</gene>
<dbReference type="PANTHER" id="PTHR10887">
    <property type="entry name" value="DNA2/NAM7 HELICASE FAMILY"/>
    <property type="match status" value="1"/>
</dbReference>
<evidence type="ECO:0000256" key="3">
    <source>
        <dbReference type="ARBA" id="ARBA00022806"/>
    </source>
</evidence>
<dbReference type="Gene3D" id="3.40.50.300">
    <property type="entry name" value="P-loop containing nucleotide triphosphate hydrolases"/>
    <property type="match status" value="1"/>
</dbReference>
<keyword evidence="1" id="KW-0547">Nucleotide-binding</keyword>
<dbReference type="GO" id="GO:0005524">
    <property type="term" value="F:ATP binding"/>
    <property type="evidence" value="ECO:0007669"/>
    <property type="project" value="UniProtKB-KW"/>
</dbReference>